<proteinExistence type="predicted"/>
<reference evidence="2" key="1">
    <citation type="submission" date="2023-07" db="EMBL/GenBank/DDBJ databases">
        <authorList>
            <person name="Kim M.K."/>
        </authorList>
    </citation>
    <scope>NUCLEOTIDE SEQUENCE</scope>
    <source>
        <strain evidence="2">ASUV-10-1</strain>
    </source>
</reference>
<evidence type="ECO:0000313" key="2">
    <source>
        <dbReference type="EMBL" id="MDO7873882.1"/>
    </source>
</evidence>
<evidence type="ECO:0000259" key="1">
    <source>
        <dbReference type="Pfam" id="PF09992"/>
    </source>
</evidence>
<accession>A0ABT9BA18</accession>
<gene>
    <name evidence="2" type="ORF">Q5H93_03990</name>
</gene>
<keyword evidence="2" id="KW-0326">Glycosidase</keyword>
<name>A0ABT9BA18_9BACT</name>
<organism evidence="2 3">
    <name type="scientific">Hymenobacter aranciens</name>
    <dbReference type="NCBI Taxonomy" id="3063996"/>
    <lineage>
        <taxon>Bacteria</taxon>
        <taxon>Pseudomonadati</taxon>
        <taxon>Bacteroidota</taxon>
        <taxon>Cytophagia</taxon>
        <taxon>Cytophagales</taxon>
        <taxon>Hymenobacteraceae</taxon>
        <taxon>Hymenobacter</taxon>
    </lineage>
</organism>
<feature type="domain" description="Phosphodiester glycosidase" evidence="1">
    <location>
        <begin position="63"/>
        <end position="209"/>
    </location>
</feature>
<evidence type="ECO:0000313" key="3">
    <source>
        <dbReference type="Proteomes" id="UP001176429"/>
    </source>
</evidence>
<dbReference type="EMBL" id="JAUQSY010000002">
    <property type="protein sequence ID" value="MDO7873882.1"/>
    <property type="molecule type" value="Genomic_DNA"/>
</dbReference>
<sequence length="237" mass="26169">MLLGLVGVGLWARQPRIDGDAQVVAYEVDLQKQQLELFWKDDNGQLLSNIQRLKDWLQGREQQLIFAANAGMFNPQHAPQGLFIQNFKTISPLDTGAGRGNFYLRPNGVFYTTADGRAGVCTTGKFVAEEVKFATQSGPMLVIDGQIHPAFSRSSTNLNIRNGVGILPNGHALFAMSKGEVSFYTFAKYFADRGCRNALYLDGAISRTYCPTAGWVQTDGIFGVMVGVTQPLQRRRK</sequence>
<dbReference type="GO" id="GO:0016798">
    <property type="term" value="F:hydrolase activity, acting on glycosyl bonds"/>
    <property type="evidence" value="ECO:0007669"/>
    <property type="project" value="UniProtKB-KW"/>
</dbReference>
<comment type="caution">
    <text evidence="2">The sequence shown here is derived from an EMBL/GenBank/DDBJ whole genome shotgun (WGS) entry which is preliminary data.</text>
</comment>
<keyword evidence="3" id="KW-1185">Reference proteome</keyword>
<protein>
    <submittedName>
        <fullName evidence="2">Phosphodiester glycosidase family protein</fullName>
    </submittedName>
</protein>
<dbReference type="RefSeq" id="WP_305005195.1">
    <property type="nucleotide sequence ID" value="NZ_JAUQSY010000002.1"/>
</dbReference>
<dbReference type="Proteomes" id="UP001176429">
    <property type="component" value="Unassembled WGS sequence"/>
</dbReference>
<dbReference type="Pfam" id="PF09992">
    <property type="entry name" value="NAGPA"/>
    <property type="match status" value="1"/>
</dbReference>
<keyword evidence="2" id="KW-0378">Hydrolase</keyword>
<dbReference type="InterPro" id="IPR018711">
    <property type="entry name" value="NAGPA"/>
</dbReference>